<evidence type="ECO:0000256" key="2">
    <source>
        <dbReference type="ARBA" id="ARBA00023134"/>
    </source>
</evidence>
<keyword evidence="5" id="KW-1185">Reference proteome</keyword>
<keyword evidence="3" id="KW-0812">Transmembrane</keyword>
<dbReference type="Proteomes" id="UP001642483">
    <property type="component" value="Unassembled WGS sequence"/>
</dbReference>
<dbReference type="InterPro" id="IPR053254">
    <property type="entry name" value="Arf-like_GTPase"/>
</dbReference>
<dbReference type="NCBIfam" id="TIGR00231">
    <property type="entry name" value="small_GTP"/>
    <property type="match status" value="1"/>
</dbReference>
<dbReference type="EMBL" id="CAWYQH010000108">
    <property type="protein sequence ID" value="CAK8688059.1"/>
    <property type="molecule type" value="Genomic_DNA"/>
</dbReference>
<dbReference type="SUPFAM" id="SSF52540">
    <property type="entry name" value="P-loop containing nucleoside triphosphate hydrolases"/>
    <property type="match status" value="1"/>
</dbReference>
<keyword evidence="2" id="KW-0342">GTP-binding</keyword>
<dbReference type="SMART" id="SM00178">
    <property type="entry name" value="SAR"/>
    <property type="match status" value="1"/>
</dbReference>
<gene>
    <name evidence="4" type="ORF">CVLEPA_LOCUS20097</name>
</gene>
<keyword evidence="3" id="KW-0472">Membrane</keyword>
<comment type="caution">
    <text evidence="4">The sequence shown here is derived from an EMBL/GenBank/DDBJ whole genome shotgun (WGS) entry which is preliminary data.</text>
</comment>
<dbReference type="SMART" id="SM00177">
    <property type="entry name" value="ARF"/>
    <property type="match status" value="1"/>
</dbReference>
<name>A0ABP0G8B0_CLALP</name>
<dbReference type="PRINTS" id="PR00328">
    <property type="entry name" value="SAR1GTPBP"/>
</dbReference>
<keyword evidence="1" id="KW-0547">Nucleotide-binding</keyword>
<dbReference type="InterPro" id="IPR005225">
    <property type="entry name" value="Small_GTP-bd"/>
</dbReference>
<organism evidence="4 5">
    <name type="scientific">Clavelina lepadiformis</name>
    <name type="common">Light-bulb sea squirt</name>
    <name type="synonym">Ascidia lepadiformis</name>
    <dbReference type="NCBI Taxonomy" id="159417"/>
    <lineage>
        <taxon>Eukaryota</taxon>
        <taxon>Metazoa</taxon>
        <taxon>Chordata</taxon>
        <taxon>Tunicata</taxon>
        <taxon>Ascidiacea</taxon>
        <taxon>Aplousobranchia</taxon>
        <taxon>Clavelinidae</taxon>
        <taxon>Clavelina</taxon>
    </lineage>
</organism>
<protein>
    <submittedName>
        <fullName evidence="4">Uncharacterized protein</fullName>
    </submittedName>
</protein>
<evidence type="ECO:0000313" key="5">
    <source>
        <dbReference type="Proteomes" id="UP001642483"/>
    </source>
</evidence>
<evidence type="ECO:0000256" key="1">
    <source>
        <dbReference type="ARBA" id="ARBA00022741"/>
    </source>
</evidence>
<proteinExistence type="predicted"/>
<feature type="transmembrane region" description="Helical" evidence="3">
    <location>
        <begin position="12"/>
        <end position="31"/>
    </location>
</feature>
<dbReference type="PANTHER" id="PTHR46724:SF2">
    <property type="entry name" value="ADP-RIBOSYLATION FACTOR-LIKE PROTEIN 9"/>
    <property type="match status" value="1"/>
</dbReference>
<sequence length="317" mass="34175">MAPTLNVKTSTLIASAAAGITLGAVVGYFIYRRRRTSVEDADEGIGDVDSIISESEVGCCFHHNFFQYHGSLIVTPQINIDDDGACHSVSDSTYVTVTSAATASRSDIGDYVEAQVGCHDNDDVICNNEESTTTDQVTASRLPVKPMKVLVLGLSECGKTSMLNLLAHQPVQEDYKPTKGFNAIQIEKSGIVVSIMEVGGGSGTREYWKNFTNDTSLLIYVVDGSNASRFKESRVELKKLLDESLLEGIACLLISSKQDISGALKANEIFTARDLTDIAKKGLSNITLLNMICTPRSNGSSDGDVIMDVILTMLQEL</sequence>
<dbReference type="PANTHER" id="PTHR46724">
    <property type="entry name" value="ADP-RIBOSYLATION FACTOR-LIKE PROTEIN 9-RELATED"/>
    <property type="match status" value="1"/>
</dbReference>
<dbReference type="PROSITE" id="PS51417">
    <property type="entry name" value="ARF"/>
    <property type="match status" value="1"/>
</dbReference>
<dbReference type="InterPro" id="IPR027417">
    <property type="entry name" value="P-loop_NTPase"/>
</dbReference>
<keyword evidence="3" id="KW-1133">Transmembrane helix</keyword>
<dbReference type="Gene3D" id="3.40.50.300">
    <property type="entry name" value="P-loop containing nucleotide triphosphate hydrolases"/>
    <property type="match status" value="1"/>
</dbReference>
<accession>A0ABP0G8B0</accession>
<dbReference type="Pfam" id="PF00025">
    <property type="entry name" value="Arf"/>
    <property type="match status" value="1"/>
</dbReference>
<dbReference type="InterPro" id="IPR006689">
    <property type="entry name" value="Small_GTPase_ARF/SAR"/>
</dbReference>
<reference evidence="4 5" key="1">
    <citation type="submission" date="2024-02" db="EMBL/GenBank/DDBJ databases">
        <authorList>
            <person name="Daric V."/>
            <person name="Darras S."/>
        </authorList>
    </citation>
    <scope>NUCLEOTIDE SEQUENCE [LARGE SCALE GENOMIC DNA]</scope>
</reference>
<evidence type="ECO:0000256" key="3">
    <source>
        <dbReference type="SAM" id="Phobius"/>
    </source>
</evidence>
<evidence type="ECO:0000313" key="4">
    <source>
        <dbReference type="EMBL" id="CAK8688059.1"/>
    </source>
</evidence>